<keyword evidence="4" id="KW-1185">Reference proteome</keyword>
<dbReference type="AlphaFoldDB" id="A0AAD9D893"/>
<evidence type="ECO:0000256" key="2">
    <source>
        <dbReference type="SAM" id="SignalP"/>
    </source>
</evidence>
<dbReference type="Proteomes" id="UP001224775">
    <property type="component" value="Unassembled WGS sequence"/>
</dbReference>
<name>A0AAD9D893_9STRA</name>
<feature type="chain" id="PRO_5042217698" evidence="2">
    <location>
        <begin position="24"/>
        <end position="318"/>
    </location>
</feature>
<proteinExistence type="predicted"/>
<protein>
    <submittedName>
        <fullName evidence="3">Uncharacterized protein</fullName>
    </submittedName>
</protein>
<evidence type="ECO:0000256" key="1">
    <source>
        <dbReference type="SAM" id="MobiDB-lite"/>
    </source>
</evidence>
<reference evidence="3" key="1">
    <citation type="submission" date="2023-06" db="EMBL/GenBank/DDBJ databases">
        <title>Survivors Of The Sea: Transcriptome response of Skeletonema marinoi to long-term dormancy.</title>
        <authorList>
            <person name="Pinder M.I.M."/>
            <person name="Kourtchenko O."/>
            <person name="Robertson E.K."/>
            <person name="Larsson T."/>
            <person name="Maumus F."/>
            <person name="Osuna-Cruz C.M."/>
            <person name="Vancaester E."/>
            <person name="Stenow R."/>
            <person name="Vandepoele K."/>
            <person name="Ploug H."/>
            <person name="Bruchert V."/>
            <person name="Godhe A."/>
            <person name="Topel M."/>
        </authorList>
    </citation>
    <scope>NUCLEOTIDE SEQUENCE</scope>
    <source>
        <strain evidence="3">R05AC</strain>
    </source>
</reference>
<dbReference type="EMBL" id="JATAAI010000029">
    <property type="protein sequence ID" value="KAK1736469.1"/>
    <property type="molecule type" value="Genomic_DNA"/>
</dbReference>
<sequence>MTTLTLLSAVLLLFFSSLDDVQAFSAGKGFGNNSSSSPSNKSFIGADRFKSICPAAPETIKKFDATLINEEEDGSSDKDTWVAVYRSKNNLPSVFVRDSFFDAMAVATTAQDGDSQTLVSSTTQEGIGVISGNLQDEKPVAVARLTASKDGANISIIDSMRCTLKKENTNPDCDGGSEHCEAIGVCIDELVISYLQNYLETESNTVGEQTLHFDGGIRFRGTLFSGKLLEARGFREANQLSADMHSHESDFDGALSKYAERSTSTDVSKSPGARDRSLKIVSLLSKIDRDEDKKKDGEDEEEEEDSDYDPWASVKRYL</sequence>
<comment type="caution">
    <text evidence="3">The sequence shown here is derived from an EMBL/GenBank/DDBJ whole genome shotgun (WGS) entry which is preliminary data.</text>
</comment>
<gene>
    <name evidence="3" type="ORF">QTG54_013069</name>
</gene>
<keyword evidence="2" id="KW-0732">Signal</keyword>
<feature type="region of interest" description="Disordered" evidence="1">
    <location>
        <begin position="289"/>
        <end position="318"/>
    </location>
</feature>
<feature type="signal peptide" evidence="2">
    <location>
        <begin position="1"/>
        <end position="23"/>
    </location>
</feature>
<organism evidence="3 4">
    <name type="scientific">Skeletonema marinoi</name>
    <dbReference type="NCBI Taxonomy" id="267567"/>
    <lineage>
        <taxon>Eukaryota</taxon>
        <taxon>Sar</taxon>
        <taxon>Stramenopiles</taxon>
        <taxon>Ochrophyta</taxon>
        <taxon>Bacillariophyta</taxon>
        <taxon>Coscinodiscophyceae</taxon>
        <taxon>Thalassiosirophycidae</taxon>
        <taxon>Thalassiosirales</taxon>
        <taxon>Skeletonemataceae</taxon>
        <taxon>Skeletonema</taxon>
        <taxon>Skeletonema marinoi-dohrnii complex</taxon>
    </lineage>
</organism>
<evidence type="ECO:0000313" key="3">
    <source>
        <dbReference type="EMBL" id="KAK1736469.1"/>
    </source>
</evidence>
<accession>A0AAD9D893</accession>
<evidence type="ECO:0000313" key="4">
    <source>
        <dbReference type="Proteomes" id="UP001224775"/>
    </source>
</evidence>
<feature type="compositionally biased region" description="Acidic residues" evidence="1">
    <location>
        <begin position="298"/>
        <end position="308"/>
    </location>
</feature>